<dbReference type="Proteomes" id="UP001362999">
    <property type="component" value="Unassembled WGS sequence"/>
</dbReference>
<dbReference type="AlphaFoldDB" id="A0AAV9ZST9"/>
<gene>
    <name evidence="1" type="ORF">R3P38DRAFT_3091100</name>
</gene>
<evidence type="ECO:0008006" key="3">
    <source>
        <dbReference type="Google" id="ProtNLM"/>
    </source>
</evidence>
<keyword evidence="2" id="KW-1185">Reference proteome</keyword>
<evidence type="ECO:0000313" key="1">
    <source>
        <dbReference type="EMBL" id="KAK6991831.1"/>
    </source>
</evidence>
<organism evidence="1 2">
    <name type="scientific">Favolaschia claudopus</name>
    <dbReference type="NCBI Taxonomy" id="2862362"/>
    <lineage>
        <taxon>Eukaryota</taxon>
        <taxon>Fungi</taxon>
        <taxon>Dikarya</taxon>
        <taxon>Basidiomycota</taxon>
        <taxon>Agaricomycotina</taxon>
        <taxon>Agaricomycetes</taxon>
        <taxon>Agaricomycetidae</taxon>
        <taxon>Agaricales</taxon>
        <taxon>Marasmiineae</taxon>
        <taxon>Mycenaceae</taxon>
        <taxon>Favolaschia</taxon>
    </lineage>
</organism>
<proteinExistence type="predicted"/>
<comment type="caution">
    <text evidence="1">The sequence shown here is derived from an EMBL/GenBank/DDBJ whole genome shotgun (WGS) entry which is preliminary data.</text>
</comment>
<protein>
    <recommendedName>
        <fullName evidence="3">F-box domain-containing protein</fullName>
    </recommendedName>
</protein>
<evidence type="ECO:0000313" key="2">
    <source>
        <dbReference type="Proteomes" id="UP001362999"/>
    </source>
</evidence>
<reference evidence="1 2" key="1">
    <citation type="journal article" date="2024" name="J Genomics">
        <title>Draft genome sequencing and assembly of Favolaschia claudopus CIRM-BRFM 2984 isolated from oak limbs.</title>
        <authorList>
            <person name="Navarro D."/>
            <person name="Drula E."/>
            <person name="Chaduli D."/>
            <person name="Cazenave R."/>
            <person name="Ahrendt S."/>
            <person name="Wang J."/>
            <person name="Lipzen A."/>
            <person name="Daum C."/>
            <person name="Barry K."/>
            <person name="Grigoriev I.V."/>
            <person name="Favel A."/>
            <person name="Rosso M.N."/>
            <person name="Martin F."/>
        </authorList>
    </citation>
    <scope>NUCLEOTIDE SEQUENCE [LARGE SCALE GENOMIC DNA]</scope>
    <source>
        <strain evidence="1 2">CIRM-BRFM 2984</strain>
    </source>
</reference>
<sequence>MITTIPIELIEQIVEQIDDKGSLKSCSLAALLFRVPAQRMLLDTLSLGDRSPQYLAAKKLLIDSPHIIPYIRALRFRVGWLEYATGASVEAFRFVLNTLTHVRRLAILGSTAATWDSLHRVTSSILDFIRTPAVDEVYIFNIVHIPTSVLSELIGSVRTLAFKSATMKQEEYGTVVPLAKEEPQMQALLLLLGSSGLRAWMQPHLLANLHTLTLIPSDLDWNIISAASSTLQHLRFDSTVTPTIATTRSWKFPQLSSLRTLSVLTTYNGDMTWLPSALAALIPSLTAGTLRSIHIIYTTRLRASQQYYLQPSIFSLMDSLLHEALPACRVQCSITFGEETPRKSQFDRFVAFVKGGMPKLSGSGRLGFVHLGSVELREYRWYGA</sequence>
<accession>A0AAV9ZST9</accession>
<dbReference type="EMBL" id="JAWWNJ010000115">
    <property type="protein sequence ID" value="KAK6991831.1"/>
    <property type="molecule type" value="Genomic_DNA"/>
</dbReference>
<name>A0AAV9ZST9_9AGAR</name>